<gene>
    <name evidence="1" type="ORF">GCM10010423_69810</name>
</gene>
<reference evidence="1 2" key="1">
    <citation type="journal article" date="2019" name="Int. J. Syst. Evol. Microbiol.">
        <title>The Global Catalogue of Microorganisms (GCM) 10K type strain sequencing project: providing services to taxonomists for standard genome sequencing and annotation.</title>
        <authorList>
            <consortium name="The Broad Institute Genomics Platform"/>
            <consortium name="The Broad Institute Genome Sequencing Center for Infectious Disease"/>
            <person name="Wu L."/>
            <person name="Ma J."/>
        </authorList>
    </citation>
    <scope>NUCLEOTIDE SEQUENCE [LARGE SCALE GENOMIC DNA]</scope>
    <source>
        <strain evidence="1 2">JCM 6924</strain>
    </source>
</reference>
<protein>
    <submittedName>
        <fullName evidence="1">Uncharacterized protein</fullName>
    </submittedName>
</protein>
<evidence type="ECO:0000313" key="2">
    <source>
        <dbReference type="Proteomes" id="UP001501095"/>
    </source>
</evidence>
<dbReference type="InterPro" id="IPR011990">
    <property type="entry name" value="TPR-like_helical_dom_sf"/>
</dbReference>
<dbReference type="Gene3D" id="1.25.40.10">
    <property type="entry name" value="Tetratricopeptide repeat domain"/>
    <property type="match status" value="1"/>
</dbReference>
<comment type="caution">
    <text evidence="1">The sequence shown here is derived from an EMBL/GenBank/DDBJ whole genome shotgun (WGS) entry which is preliminary data.</text>
</comment>
<accession>A0ABN3P4B7</accession>
<proteinExistence type="predicted"/>
<dbReference type="SUPFAM" id="SSF48452">
    <property type="entry name" value="TPR-like"/>
    <property type="match status" value="1"/>
</dbReference>
<sequence>MLGFPGHSYVWCMTGNPHLAARMEHAGLTQDELADRLNKRIGELTGQPGKLTDRHVRNWLTGRTRWPQGRQRLVLEEEFGTSAEELGFTPPAGRARAPSEDPVRRRNFMLSTTGSAVAAVPGVGQQRRSVGMTDVARASASMNQLVEADDRQGGHTSLATAALEGRAKVLELQQRNASERVRRALYALAAEFTTIAAWSYIDLRDLDAAQRYLHESTTFAGLSQDPPTGMRVWINMAMLAYQRQNGHEQLAAAQAAVASQAARRDPFFGSMGRVRLALAHSCLGDPRAAKRALGAAQETLLKAVEDERPRWTAFYGPAELHHLAAIIHNRNGQYAEAEAMAHRALAKIPAEFQRNRALATCQLALAQLRQGEPEQATNTATTVFRIMDGAPLPGRMRTLIGDFHRDLFRLAPSTTYARNWADRMRDEWSRA</sequence>
<dbReference type="EMBL" id="BAAATM010000027">
    <property type="protein sequence ID" value="GAA2558070.1"/>
    <property type="molecule type" value="Genomic_DNA"/>
</dbReference>
<keyword evidence="2" id="KW-1185">Reference proteome</keyword>
<evidence type="ECO:0000313" key="1">
    <source>
        <dbReference type="EMBL" id="GAA2558070.1"/>
    </source>
</evidence>
<name>A0ABN3P4B7_9ACTN</name>
<dbReference type="Proteomes" id="UP001501095">
    <property type="component" value="Unassembled WGS sequence"/>
</dbReference>
<organism evidence="1 2">
    <name type="scientific">Streptomyces levis</name>
    <dbReference type="NCBI Taxonomy" id="285566"/>
    <lineage>
        <taxon>Bacteria</taxon>
        <taxon>Bacillati</taxon>
        <taxon>Actinomycetota</taxon>
        <taxon>Actinomycetes</taxon>
        <taxon>Kitasatosporales</taxon>
        <taxon>Streptomycetaceae</taxon>
        <taxon>Streptomyces</taxon>
    </lineage>
</organism>